<dbReference type="Proteomes" id="UP000076643">
    <property type="component" value="Unassembled WGS sequence"/>
</dbReference>
<dbReference type="EMBL" id="AUYB01000080">
    <property type="protein sequence ID" value="KZN43281.1"/>
    <property type="molecule type" value="Genomic_DNA"/>
</dbReference>
<accession>A0A162A348</accession>
<protein>
    <recommendedName>
        <fullName evidence="3">Prolyl 4-hydroxylase alpha subunit Fe(2+) 2OG dioxygenase domain-containing protein</fullName>
    </recommendedName>
</protein>
<evidence type="ECO:0008006" key="3">
    <source>
        <dbReference type="Google" id="ProtNLM"/>
    </source>
</evidence>
<sequence length="289" mass="33422">MITLDNRETALHSMYQEHGLLQFQNLYSRQTIDKWNKLLDPIFNQRTSTSRSYVESDELLELGILSQVMVPKLLNVISVLDPCPVFFHCCCFEIEGAQKQHHKFTSRLDGWHREPSDPRKKSVRGCRPYSIYIYLSDVNDADHGSFEIIPRYHAGPLKSNLTSCNIKGRKGTCFLWNRDLYHRFNVNRSPQRQRILKLSIQTNGWENASIQLDEFKGALSILGDHNPALSYLLGSHFKNNLSIKTIPHPRTGELPQVQPLDYSEKTLIPTKAEIMFRRIKHSVDKVLGF</sequence>
<gene>
    <name evidence="1" type="ORF">N475_09260</name>
</gene>
<keyword evidence="2" id="KW-1185">Reference proteome</keyword>
<evidence type="ECO:0000313" key="1">
    <source>
        <dbReference type="EMBL" id="KZN43281.1"/>
    </source>
</evidence>
<dbReference type="AlphaFoldDB" id="A0A162A348"/>
<dbReference type="SUPFAM" id="SSF51197">
    <property type="entry name" value="Clavaminate synthase-like"/>
    <property type="match status" value="1"/>
</dbReference>
<reference evidence="1 2" key="1">
    <citation type="submission" date="2013-07" db="EMBL/GenBank/DDBJ databases">
        <title>Comparative Genomic and Metabolomic Analysis of Twelve Strains of Pseudoalteromonas luteoviolacea.</title>
        <authorList>
            <person name="Vynne N.G."/>
            <person name="Mansson M."/>
            <person name="Gram L."/>
        </authorList>
    </citation>
    <scope>NUCLEOTIDE SEQUENCE [LARGE SCALE GENOMIC DNA]</scope>
    <source>
        <strain evidence="1 2">DSM 6061</strain>
    </source>
</reference>
<proteinExistence type="predicted"/>
<evidence type="ECO:0000313" key="2">
    <source>
        <dbReference type="Proteomes" id="UP000076643"/>
    </source>
</evidence>
<name>A0A162A348_9GAMM</name>
<organism evidence="1 2">
    <name type="scientific">Pseudoalteromonas luteoviolacea DSM 6061</name>
    <dbReference type="NCBI Taxonomy" id="1365250"/>
    <lineage>
        <taxon>Bacteria</taxon>
        <taxon>Pseudomonadati</taxon>
        <taxon>Pseudomonadota</taxon>
        <taxon>Gammaproteobacteria</taxon>
        <taxon>Alteromonadales</taxon>
        <taxon>Pseudoalteromonadaceae</taxon>
        <taxon>Pseudoalteromonas</taxon>
    </lineage>
</organism>
<dbReference type="Gene3D" id="2.60.120.620">
    <property type="entry name" value="q2cbj1_9rhob like domain"/>
    <property type="match status" value="1"/>
</dbReference>
<comment type="caution">
    <text evidence="1">The sequence shown here is derived from an EMBL/GenBank/DDBJ whole genome shotgun (WGS) entry which is preliminary data.</text>
</comment>
<dbReference type="PATRIC" id="fig|1365250.3.peg.833"/>